<evidence type="ECO:0000313" key="1">
    <source>
        <dbReference type="EMBL" id="ABD13055.1"/>
    </source>
</evidence>
<protein>
    <submittedName>
        <fullName evidence="1">Uncharacterized protein</fullName>
    </submittedName>
</protein>
<proteinExistence type="predicted"/>
<evidence type="ECO:0000313" key="2">
    <source>
        <dbReference type="Proteomes" id="UP000001937"/>
    </source>
</evidence>
<dbReference type="OrthoDB" id="4883413at2"/>
<gene>
    <name evidence="1" type="ordered locus">Francci3_3703</name>
</gene>
<keyword evidence="2" id="KW-1185">Reference proteome</keyword>
<dbReference type="EMBL" id="CP000249">
    <property type="protein sequence ID" value="ABD13055.1"/>
    <property type="molecule type" value="Genomic_DNA"/>
</dbReference>
<accession>Q2J6N7</accession>
<reference evidence="1 2" key="1">
    <citation type="journal article" date="2007" name="Genome Res.">
        <title>Genome characteristics of facultatively symbiotic Frankia sp. strains reflect host range and host plant biogeography.</title>
        <authorList>
            <person name="Normand P."/>
            <person name="Lapierre P."/>
            <person name="Tisa L.S."/>
            <person name="Gogarten J.P."/>
            <person name="Alloisio N."/>
            <person name="Bagnarol E."/>
            <person name="Bassi C.A."/>
            <person name="Berry A.M."/>
            <person name="Bickhart D.M."/>
            <person name="Choisne N."/>
            <person name="Couloux A."/>
            <person name="Cournoyer B."/>
            <person name="Cruveiller S."/>
            <person name="Daubin V."/>
            <person name="Demange N."/>
            <person name="Francino M.P."/>
            <person name="Goltsman E."/>
            <person name="Huang Y."/>
            <person name="Kopp O.R."/>
            <person name="Labarre L."/>
            <person name="Lapidus A."/>
            <person name="Lavire C."/>
            <person name="Marechal J."/>
            <person name="Martinez M."/>
            <person name="Mastronunzio J.E."/>
            <person name="Mullin B.C."/>
            <person name="Niemann J."/>
            <person name="Pujic P."/>
            <person name="Rawnsley T."/>
            <person name="Rouy Z."/>
            <person name="Schenowitz C."/>
            <person name="Sellstedt A."/>
            <person name="Tavares F."/>
            <person name="Tomkins J.P."/>
            <person name="Vallenet D."/>
            <person name="Valverde C."/>
            <person name="Wall L.G."/>
            <person name="Wang Y."/>
            <person name="Medigue C."/>
            <person name="Benson D.R."/>
        </authorList>
    </citation>
    <scope>NUCLEOTIDE SEQUENCE [LARGE SCALE GENOMIC DNA]</scope>
    <source>
        <strain evidence="2">DSM 45818 / CECT 9043 / CcI3</strain>
    </source>
</reference>
<dbReference type="STRING" id="106370.Francci3_3703"/>
<name>Q2J6N7_FRACC</name>
<dbReference type="eggNOG" id="COG0631">
    <property type="taxonomic scope" value="Bacteria"/>
</dbReference>
<organism evidence="1 2">
    <name type="scientific">Frankia casuarinae (strain DSM 45818 / CECT 9043 / HFP020203 / CcI3)</name>
    <dbReference type="NCBI Taxonomy" id="106370"/>
    <lineage>
        <taxon>Bacteria</taxon>
        <taxon>Bacillati</taxon>
        <taxon>Actinomycetota</taxon>
        <taxon>Actinomycetes</taxon>
        <taxon>Frankiales</taxon>
        <taxon>Frankiaceae</taxon>
        <taxon>Frankia</taxon>
    </lineage>
</organism>
<dbReference type="AlphaFoldDB" id="Q2J6N7"/>
<dbReference type="SUPFAM" id="SSF81606">
    <property type="entry name" value="PP2C-like"/>
    <property type="match status" value="1"/>
</dbReference>
<dbReference type="Gene3D" id="3.60.40.10">
    <property type="entry name" value="PPM-type phosphatase domain"/>
    <property type="match status" value="1"/>
</dbReference>
<sequence>MRVLRSISRSDKLHNEDAAGSRADGLWVIDGATPLHDDPTISGRSSAAWLSGAADAFLATVPWRDRSLPEVVRELIAHVRAEGRRLGLAAGRFPTATIALARQRGPLLDLYLLGDSPVLLRHPGGEVVSFTDPQFDGVEEALLEPVRAELARGIDVAQAYGRAHTMTRERRRQRNTAAGSWILGDVTAAADHAFVTTMPVEPGTELVALSDGYARAVRPFSLVADDAALVDVLARGEQAILLERLRAAERADPDCSRFPRFGMSDDATALYARI</sequence>
<dbReference type="KEGG" id="fra:Francci3_3703"/>
<dbReference type="InterPro" id="IPR036457">
    <property type="entry name" value="PPM-type-like_dom_sf"/>
</dbReference>
<dbReference type="HOGENOM" id="CLU_067299_1_0_11"/>
<dbReference type="Proteomes" id="UP000001937">
    <property type="component" value="Chromosome"/>
</dbReference>
<dbReference type="RefSeq" id="WP_011438079.1">
    <property type="nucleotide sequence ID" value="NC_007777.1"/>
</dbReference>
<dbReference type="PhylomeDB" id="Q2J6N7"/>